<dbReference type="EMBL" id="CP015902">
    <property type="protein sequence ID" value="ARE21570.1"/>
    <property type="molecule type" value="Genomic_DNA"/>
</dbReference>
<dbReference type="AlphaFoldDB" id="A0A1V0P4B9"/>
<evidence type="ECO:0000313" key="2">
    <source>
        <dbReference type="Proteomes" id="UP000192095"/>
    </source>
</evidence>
<evidence type="ECO:0000313" key="1">
    <source>
        <dbReference type="EMBL" id="ARE21570.1"/>
    </source>
</evidence>
<gene>
    <name evidence="1" type="ORF">LLUC06_2028</name>
</gene>
<dbReference type="RefSeq" id="WP_021722645.1">
    <property type="nucleotide sequence ID" value="NZ_CP015902.2"/>
</dbReference>
<reference evidence="1 2" key="1">
    <citation type="journal article" date="2017" name="BMC Genomics">
        <title>Comparative and functional genomics of the Lactococcus lactis taxon; insights into evolution and niche adaptation.</title>
        <authorList>
            <person name="Kelleher P."/>
            <person name="Bottacini F."/>
            <person name="Mahony J."/>
            <person name="Kilcawley K.N."/>
            <person name="van Sinderen D."/>
        </authorList>
    </citation>
    <scope>NUCLEOTIDE SEQUENCE [LARGE SCALE GENOMIC DNA]</scope>
    <source>
        <strain evidence="1 2">UC06</strain>
    </source>
</reference>
<sequence>MALGDKRRAEAIRATRQEAGAQEIIKRTIINHTSQRKRKARPQKERYNFSLRVNEREALADLTEILDEKSDSEVLGKLIMRAYKAACDPEFNSKQTDIFDFL</sequence>
<name>A0A1V0P4B9_LACLL</name>
<accession>A0A1V0P4B9</accession>
<organism evidence="1 2">
    <name type="scientific">Lactococcus lactis subsp. lactis</name>
    <name type="common">Streptococcus lactis</name>
    <dbReference type="NCBI Taxonomy" id="1360"/>
    <lineage>
        <taxon>Bacteria</taxon>
        <taxon>Bacillati</taxon>
        <taxon>Bacillota</taxon>
        <taxon>Bacilli</taxon>
        <taxon>Lactobacillales</taxon>
        <taxon>Streptococcaceae</taxon>
        <taxon>Lactococcus</taxon>
    </lineage>
</organism>
<dbReference type="Proteomes" id="UP000192095">
    <property type="component" value="Chromosome"/>
</dbReference>
<protein>
    <submittedName>
        <fullName evidence="1">Uncharacterized protein</fullName>
    </submittedName>
</protein>
<proteinExistence type="predicted"/>